<name>A0A8S1RCG2_9CILI</name>
<evidence type="ECO:0000256" key="1">
    <source>
        <dbReference type="SAM" id="MobiDB-lite"/>
    </source>
</evidence>
<dbReference type="AlphaFoldDB" id="A0A8S1RCG2"/>
<organism evidence="2 3">
    <name type="scientific">Paramecium sonneborni</name>
    <dbReference type="NCBI Taxonomy" id="65129"/>
    <lineage>
        <taxon>Eukaryota</taxon>
        <taxon>Sar</taxon>
        <taxon>Alveolata</taxon>
        <taxon>Ciliophora</taxon>
        <taxon>Intramacronucleata</taxon>
        <taxon>Oligohymenophorea</taxon>
        <taxon>Peniculida</taxon>
        <taxon>Parameciidae</taxon>
        <taxon>Paramecium</taxon>
    </lineage>
</organism>
<comment type="caution">
    <text evidence="2">The sequence shown here is derived from an EMBL/GenBank/DDBJ whole genome shotgun (WGS) entry which is preliminary data.</text>
</comment>
<evidence type="ECO:0000313" key="2">
    <source>
        <dbReference type="EMBL" id="CAD8125357.1"/>
    </source>
</evidence>
<sequence length="341" mass="40962">MKLLIFWIEIKNQVIDFFRKNCILVIDNNLMKHLVVLNIKSKQCNSDCQLFKQFWRMGFEINQITKMERIIYECRTCLIFNLMIFKMGQININMRMWKMQYKICIFENQMQAENDHQQESSNNMNNHRQKSSYLIRQRRKIYDDNDFREVVKNFYNLVSEMNRGQQSVQALLVKKIGKAPIRKQPQQLKQRNTNKNKQATKELPYCKREMHYGPDQQAKQYFNSCFSHQIMSHLLPNFDQPSGKQAAFFNDKPAPHLQFKRNQIHIQTAYQIYIKKFDSSQVENQDPTSIARKVMNSNFNSKTQYQEEEKESDRSDKLNKSYEDGKNKPLKELVREFQSDQ</sequence>
<feature type="compositionally biased region" description="Polar residues" evidence="1">
    <location>
        <begin position="295"/>
        <end position="304"/>
    </location>
</feature>
<accession>A0A8S1RCG2</accession>
<evidence type="ECO:0000313" key="3">
    <source>
        <dbReference type="Proteomes" id="UP000692954"/>
    </source>
</evidence>
<dbReference type="EMBL" id="CAJJDN010000158">
    <property type="protein sequence ID" value="CAD8125357.1"/>
    <property type="molecule type" value="Genomic_DNA"/>
</dbReference>
<proteinExistence type="predicted"/>
<protein>
    <submittedName>
        <fullName evidence="2">Uncharacterized protein</fullName>
    </submittedName>
</protein>
<dbReference type="Proteomes" id="UP000692954">
    <property type="component" value="Unassembled WGS sequence"/>
</dbReference>
<keyword evidence="3" id="KW-1185">Reference proteome</keyword>
<feature type="region of interest" description="Disordered" evidence="1">
    <location>
        <begin position="292"/>
        <end position="341"/>
    </location>
</feature>
<dbReference type="OrthoDB" id="302263at2759"/>
<reference evidence="2" key="1">
    <citation type="submission" date="2021-01" db="EMBL/GenBank/DDBJ databases">
        <authorList>
            <consortium name="Genoscope - CEA"/>
            <person name="William W."/>
        </authorList>
    </citation>
    <scope>NUCLEOTIDE SEQUENCE</scope>
</reference>
<feature type="compositionally biased region" description="Basic and acidic residues" evidence="1">
    <location>
        <begin position="305"/>
        <end position="341"/>
    </location>
</feature>
<gene>
    <name evidence="2" type="ORF">PSON_ATCC_30995.1.T1580080</name>
</gene>